<dbReference type="Proteomes" id="UP000184384">
    <property type="component" value="Unassembled WGS sequence"/>
</dbReference>
<reference evidence="2" key="1">
    <citation type="submission" date="2016-11" db="EMBL/GenBank/DDBJ databases">
        <authorList>
            <person name="Jaros S."/>
            <person name="Januszkiewicz K."/>
            <person name="Wedrychowicz H."/>
        </authorList>
    </citation>
    <scope>NUCLEOTIDE SEQUENCE [LARGE SCALE GENOMIC DNA]</scope>
    <source>
        <strain evidence="2">DSM 19729</strain>
    </source>
</reference>
<dbReference type="AlphaFoldDB" id="A0A1M5JSE7"/>
<dbReference type="STRING" id="280093.SAMN05443373_1022"/>
<dbReference type="EMBL" id="FQWO01000002">
    <property type="protein sequence ID" value="SHG43481.1"/>
    <property type="molecule type" value="Genomic_DNA"/>
</dbReference>
<evidence type="ECO:0000313" key="3">
    <source>
        <dbReference type="Proteomes" id="UP000184384"/>
    </source>
</evidence>
<dbReference type="EMBL" id="PVUB01000002">
    <property type="protein sequence ID" value="PRZ26044.1"/>
    <property type="molecule type" value="Genomic_DNA"/>
</dbReference>
<evidence type="ECO:0000313" key="2">
    <source>
        <dbReference type="EMBL" id="SHG43481.1"/>
    </source>
</evidence>
<keyword evidence="4" id="KW-1185">Reference proteome</keyword>
<dbReference type="Proteomes" id="UP000237771">
    <property type="component" value="Unassembled WGS sequence"/>
</dbReference>
<reference evidence="1 4" key="3">
    <citation type="submission" date="2018-03" db="EMBL/GenBank/DDBJ databases">
        <title>Genomic Encyclopedia of Archaeal and Bacterial Type Strains, Phase II (KMG-II): from individual species to whole genera.</title>
        <authorList>
            <person name="Goeker M."/>
        </authorList>
    </citation>
    <scope>NUCLEOTIDE SEQUENCE [LARGE SCALE GENOMIC DNA]</scope>
    <source>
        <strain evidence="1 4">DSM 17797</strain>
    </source>
</reference>
<reference evidence="3" key="2">
    <citation type="submission" date="2016-11" db="EMBL/GenBank/DDBJ databases">
        <authorList>
            <person name="Varghese N."/>
            <person name="Submissions S."/>
        </authorList>
    </citation>
    <scope>NUCLEOTIDE SEQUENCE [LARGE SCALE GENOMIC DNA]</scope>
    <source>
        <strain evidence="3">DSM 19729</strain>
    </source>
</reference>
<gene>
    <name evidence="1" type="ORF">BC624_1022</name>
    <name evidence="2" type="ORF">SAMN05443373_1022</name>
</gene>
<proteinExistence type="predicted"/>
<sequence>MIVYKPDFRQKIAESWPSSIGDSVAGEDWNWKPQFDIDAMTNIMIEELKLKYNG</sequence>
<name>A0A1M5JSE7_9FLAO</name>
<organism evidence="2 3">
    <name type="scientific">Flavobacterium granuli</name>
    <dbReference type="NCBI Taxonomy" id="280093"/>
    <lineage>
        <taxon>Bacteria</taxon>
        <taxon>Pseudomonadati</taxon>
        <taxon>Bacteroidota</taxon>
        <taxon>Flavobacteriia</taxon>
        <taxon>Flavobacteriales</taxon>
        <taxon>Flavobacteriaceae</taxon>
        <taxon>Flavobacterium</taxon>
    </lineage>
</organism>
<evidence type="ECO:0000313" key="4">
    <source>
        <dbReference type="Proteomes" id="UP000237771"/>
    </source>
</evidence>
<dbReference type="RefSeq" id="WP_317047057.1">
    <property type="nucleotide sequence ID" value="NZ_FQWO01000002.1"/>
</dbReference>
<dbReference type="Gene3D" id="3.40.50.720">
    <property type="entry name" value="NAD(P)-binding Rossmann-like Domain"/>
    <property type="match status" value="1"/>
</dbReference>
<accession>A0A1M5JSE7</accession>
<evidence type="ECO:0008006" key="5">
    <source>
        <dbReference type="Google" id="ProtNLM"/>
    </source>
</evidence>
<protein>
    <recommendedName>
        <fullName evidence="5">L-threonine 3-dehydrogenase</fullName>
    </recommendedName>
</protein>
<evidence type="ECO:0000313" key="1">
    <source>
        <dbReference type="EMBL" id="PRZ26044.1"/>
    </source>
</evidence>